<dbReference type="RefSeq" id="WP_129786371.1">
    <property type="nucleotide sequence ID" value="NZ_RZHH01000003.1"/>
</dbReference>
<name>A0A482T780_9EURY</name>
<evidence type="ECO:0000313" key="2">
    <source>
        <dbReference type="Proteomes" id="UP000294028"/>
    </source>
</evidence>
<comment type="caution">
    <text evidence="1">The sequence shown here is derived from an EMBL/GenBank/DDBJ whole genome shotgun (WGS) entry which is preliminary data.</text>
</comment>
<dbReference type="EMBL" id="RZHH01000003">
    <property type="protein sequence ID" value="RYJ08465.1"/>
    <property type="molecule type" value="Genomic_DNA"/>
</dbReference>
<dbReference type="AlphaFoldDB" id="A0A482T780"/>
<organism evidence="1 2">
    <name type="scientific">Halogeometricum borinquense</name>
    <dbReference type="NCBI Taxonomy" id="60847"/>
    <lineage>
        <taxon>Archaea</taxon>
        <taxon>Methanobacteriati</taxon>
        <taxon>Methanobacteriota</taxon>
        <taxon>Stenosarchaea group</taxon>
        <taxon>Halobacteria</taxon>
        <taxon>Halobacteriales</taxon>
        <taxon>Haloferacaceae</taxon>
        <taxon>Halogeometricum</taxon>
    </lineage>
</organism>
<evidence type="ECO:0008006" key="3">
    <source>
        <dbReference type="Google" id="ProtNLM"/>
    </source>
</evidence>
<evidence type="ECO:0000313" key="1">
    <source>
        <dbReference type="EMBL" id="RYJ08465.1"/>
    </source>
</evidence>
<dbReference type="SUPFAM" id="SSF56091">
    <property type="entry name" value="DNA ligase/mRNA capping enzyme, catalytic domain"/>
    <property type="match status" value="1"/>
</dbReference>
<protein>
    <recommendedName>
        <fullName evidence="3">RNA ligase domain-containing protein</fullName>
    </recommendedName>
</protein>
<reference evidence="1 2" key="1">
    <citation type="submission" date="2018-12" db="EMBL/GenBank/DDBJ databases">
        <title>Genome analysis provides insights into bioremediation potentialities of Halogeometricum borinquense strain N11.</title>
        <authorList>
            <person name="Najjari A."/>
            <person name="Youssef N."/>
            <person name="Fhoula I."/>
            <person name="Ben Dhia O."/>
            <person name="Mahjoubi M."/>
            <person name="Ouzari H.I."/>
            <person name="Cherif A."/>
        </authorList>
    </citation>
    <scope>NUCLEOTIDE SEQUENCE [LARGE SCALE GENOMIC DNA]</scope>
    <source>
        <strain evidence="1 2">N11</strain>
    </source>
</reference>
<accession>A0A482T780</accession>
<sequence>MKNFPPLPAIENAPDELLDGGHLWILELVDGEPLRFRLDESGLIRFGDETRVYDDSDAVPDRYQHAIRYIRENLDREVLRRAVTDVEDITFFGVATHHRTIEYDWERTPSFLGYDVWSSDVDEFRPPDAAEQIFEQLGLRPANAVEKERNTRDFDPDSYTIPHSAWYDGPAKGVVVRNKRGNRGKLSHPGFREKTNVEPADGSAAELAAKFATPRRIETVKSRLSEHNRPVTFESVYERVLEAILREEHARLDQRANDLDMAAFRSELAAVIREDLDG</sequence>
<proteinExistence type="predicted"/>
<dbReference type="Proteomes" id="UP000294028">
    <property type="component" value="Unassembled WGS sequence"/>
</dbReference>
<gene>
    <name evidence="1" type="ORF">ELS19_18230</name>
</gene>